<feature type="binding site" evidence="6">
    <location>
        <position position="106"/>
    </location>
    <ligand>
        <name>a divalent metal cation</name>
        <dbReference type="ChEBI" id="CHEBI:60240"/>
        <label>2</label>
        <note>catalytic</note>
    </ligand>
</feature>
<dbReference type="GO" id="GO:0006508">
    <property type="term" value="P:proteolysis"/>
    <property type="evidence" value="ECO:0007669"/>
    <property type="project" value="UniProtKB-KW"/>
</dbReference>
<proteinExistence type="inferred from homology"/>
<feature type="binding site" evidence="6">
    <location>
        <position position="95"/>
    </location>
    <ligand>
        <name>a divalent metal cation</name>
        <dbReference type="ChEBI" id="CHEBI:60240"/>
        <label>1</label>
    </ligand>
</feature>
<feature type="binding site" evidence="6">
    <location>
        <position position="203"/>
    </location>
    <ligand>
        <name>a divalent metal cation</name>
        <dbReference type="ChEBI" id="CHEBI:60240"/>
        <label>2</label>
        <note>catalytic</note>
    </ligand>
</feature>
<evidence type="ECO:0000256" key="1">
    <source>
        <dbReference type="ARBA" id="ARBA00002521"/>
    </source>
</evidence>
<feature type="binding site" evidence="6">
    <location>
        <position position="106"/>
    </location>
    <ligand>
        <name>a divalent metal cation</name>
        <dbReference type="ChEBI" id="CHEBI:60240"/>
        <label>1</label>
    </ligand>
</feature>
<gene>
    <name evidence="6" type="primary">map</name>
    <name evidence="9" type="ORF">SAMN06265182_1983</name>
</gene>
<organism evidence="9 10">
    <name type="scientific">Persephonella hydrogeniphila</name>
    <dbReference type="NCBI Taxonomy" id="198703"/>
    <lineage>
        <taxon>Bacteria</taxon>
        <taxon>Pseudomonadati</taxon>
        <taxon>Aquificota</taxon>
        <taxon>Aquificia</taxon>
        <taxon>Aquificales</taxon>
        <taxon>Hydrogenothermaceae</taxon>
        <taxon>Persephonella</taxon>
    </lineage>
</organism>
<evidence type="ECO:0000256" key="5">
    <source>
        <dbReference type="ARBA" id="ARBA00022801"/>
    </source>
</evidence>
<accession>A0A285NNI6</accession>
<feature type="binding site" evidence="6">
    <location>
        <position position="77"/>
    </location>
    <ligand>
        <name>substrate</name>
    </ligand>
</feature>
<dbReference type="GO" id="GO:0004239">
    <property type="term" value="F:initiator methionyl aminopeptidase activity"/>
    <property type="evidence" value="ECO:0007669"/>
    <property type="project" value="UniProtKB-UniRule"/>
</dbReference>
<keyword evidence="10" id="KW-1185">Reference proteome</keyword>
<comment type="subunit">
    <text evidence="6">Monomer.</text>
</comment>
<reference evidence="10" key="1">
    <citation type="submission" date="2017-09" db="EMBL/GenBank/DDBJ databases">
        <authorList>
            <person name="Varghese N."/>
            <person name="Submissions S."/>
        </authorList>
    </citation>
    <scope>NUCLEOTIDE SEQUENCE [LARGE SCALE GENOMIC DNA]</scope>
    <source>
        <strain evidence="10">DSM 15103</strain>
    </source>
</reference>
<dbReference type="SUPFAM" id="SSF55920">
    <property type="entry name" value="Creatinase/aminopeptidase"/>
    <property type="match status" value="1"/>
</dbReference>
<dbReference type="OrthoDB" id="9802055at2"/>
<dbReference type="InterPro" id="IPR002467">
    <property type="entry name" value="Pept_M24A_MAP1"/>
</dbReference>
<dbReference type="RefSeq" id="WP_097001124.1">
    <property type="nucleotide sequence ID" value="NZ_OBEI01000012.1"/>
</dbReference>
<evidence type="ECO:0000259" key="8">
    <source>
        <dbReference type="Pfam" id="PF00557"/>
    </source>
</evidence>
<comment type="cofactor">
    <cofactor evidence="6">
        <name>Co(2+)</name>
        <dbReference type="ChEBI" id="CHEBI:48828"/>
    </cofactor>
    <cofactor evidence="6">
        <name>Zn(2+)</name>
        <dbReference type="ChEBI" id="CHEBI:29105"/>
    </cofactor>
    <cofactor evidence="6">
        <name>Mn(2+)</name>
        <dbReference type="ChEBI" id="CHEBI:29035"/>
    </cofactor>
    <cofactor evidence="6">
        <name>Fe(2+)</name>
        <dbReference type="ChEBI" id="CHEBI:29033"/>
    </cofactor>
    <text evidence="6">Binds 2 divalent metal cations per subunit. Has a high-affinity and a low affinity metal-binding site. The true nature of the physiological cofactor is under debate. The enzyme is active with cobalt, zinc, manganese or divalent iron ions. Most likely, methionine aminopeptidases function as mononuclear Fe(2+)-metalloproteases under physiological conditions, and the catalytically relevant metal-binding site has been assigned to the histidine-containing high-affinity site.</text>
</comment>
<dbReference type="EMBL" id="OBEI01000012">
    <property type="protein sequence ID" value="SNZ11009.1"/>
    <property type="molecule type" value="Genomic_DNA"/>
</dbReference>
<dbReference type="Gene3D" id="3.90.230.10">
    <property type="entry name" value="Creatinase/methionine aminopeptidase superfamily"/>
    <property type="match status" value="1"/>
</dbReference>
<evidence type="ECO:0000256" key="6">
    <source>
        <dbReference type="HAMAP-Rule" id="MF_01974"/>
    </source>
</evidence>
<dbReference type="GO" id="GO:0005829">
    <property type="term" value="C:cytosol"/>
    <property type="evidence" value="ECO:0007669"/>
    <property type="project" value="TreeGrafter"/>
</dbReference>
<protein>
    <recommendedName>
        <fullName evidence="6 7">Methionine aminopeptidase</fullName>
        <shortName evidence="6">MAP</shortName>
        <shortName evidence="6">MetAP</shortName>
        <ecNumber evidence="6 7">3.4.11.18</ecNumber>
    </recommendedName>
    <alternativeName>
        <fullName evidence="6">Peptidase M</fullName>
    </alternativeName>
</protein>
<comment type="function">
    <text evidence="1 6">Removes the N-terminal methionine from nascent proteins. The N-terminal methionine is often cleaved when the second residue in the primary sequence is small and uncharged (Met-Ala-, Cys, Gly, Pro, Ser, Thr, or Val). Requires deformylation of the N(alpha)-formylated initiator methionine before it can be hydrolyzed.</text>
</comment>
<feature type="binding site" evidence="6">
    <location>
        <position position="236"/>
    </location>
    <ligand>
        <name>a divalent metal cation</name>
        <dbReference type="ChEBI" id="CHEBI:60240"/>
        <label>1</label>
    </ligand>
</feature>
<dbReference type="EC" id="3.4.11.18" evidence="6 7"/>
<dbReference type="HAMAP" id="MF_01974">
    <property type="entry name" value="MetAP_1"/>
    <property type="match status" value="1"/>
</dbReference>
<sequence length="253" mass="27857">MIELKSKEDIEKLRKANKIVAEILQIIKEETKPGMTGVDLDEIARREAEKRKVKPAFLGLYGFPAALCVSINEEIVHGVPKKNKVLKEGDIVSIDFGVVYEGWYGDAAISYVVGDKISDRKRRLLEGVEKALMAGIQQCIPGKSVKDIAAAIEGTLEAYRLAPICDYGGHGIGRKPHEDPHVSNCVANAEDVLLRPGMVLAIEPMATLGRRKNFYRKLKDGWTVVSKEKALAAHFEHSVAITEDGPDILSKLD</sequence>
<evidence type="ECO:0000256" key="2">
    <source>
        <dbReference type="ARBA" id="ARBA00022438"/>
    </source>
</evidence>
<dbReference type="Pfam" id="PF00557">
    <property type="entry name" value="Peptidase_M24"/>
    <property type="match status" value="1"/>
</dbReference>
<evidence type="ECO:0000256" key="4">
    <source>
        <dbReference type="ARBA" id="ARBA00022723"/>
    </source>
</evidence>
<comment type="similarity">
    <text evidence="6">Belongs to the peptidase M24A family. Methionine aminopeptidase type 1 subfamily.</text>
</comment>
<dbReference type="AlphaFoldDB" id="A0A285NNI6"/>
<dbReference type="NCBIfam" id="TIGR00500">
    <property type="entry name" value="met_pdase_I"/>
    <property type="match status" value="1"/>
</dbReference>
<dbReference type="PANTHER" id="PTHR43330:SF27">
    <property type="entry name" value="METHIONINE AMINOPEPTIDASE"/>
    <property type="match status" value="1"/>
</dbReference>
<evidence type="ECO:0000256" key="7">
    <source>
        <dbReference type="RuleBase" id="RU003653"/>
    </source>
</evidence>
<dbReference type="Proteomes" id="UP000219036">
    <property type="component" value="Unassembled WGS sequence"/>
</dbReference>
<name>A0A285NNI6_9AQUI</name>
<feature type="domain" description="Peptidase M24" evidence="8">
    <location>
        <begin position="11"/>
        <end position="243"/>
    </location>
</feature>
<keyword evidence="5 6" id="KW-0378">Hydrolase</keyword>
<dbReference type="PRINTS" id="PR00599">
    <property type="entry name" value="MAPEPTIDASE"/>
</dbReference>
<dbReference type="InterPro" id="IPR000994">
    <property type="entry name" value="Pept_M24"/>
</dbReference>
<feature type="binding site" evidence="6">
    <location>
        <position position="177"/>
    </location>
    <ligand>
        <name>substrate</name>
    </ligand>
</feature>
<feature type="binding site" evidence="6">
    <location>
        <position position="170"/>
    </location>
    <ligand>
        <name>a divalent metal cation</name>
        <dbReference type="ChEBI" id="CHEBI:60240"/>
        <label>2</label>
        <note>catalytic</note>
    </ligand>
</feature>
<evidence type="ECO:0000313" key="10">
    <source>
        <dbReference type="Proteomes" id="UP000219036"/>
    </source>
</evidence>
<dbReference type="CDD" id="cd01086">
    <property type="entry name" value="MetAP1"/>
    <property type="match status" value="1"/>
</dbReference>
<keyword evidence="2 6" id="KW-0031">Aminopeptidase</keyword>
<dbReference type="InterPro" id="IPR036005">
    <property type="entry name" value="Creatinase/aminopeptidase-like"/>
</dbReference>
<dbReference type="PANTHER" id="PTHR43330">
    <property type="entry name" value="METHIONINE AMINOPEPTIDASE"/>
    <property type="match status" value="1"/>
</dbReference>
<dbReference type="InterPro" id="IPR001714">
    <property type="entry name" value="Pept_M24_MAP"/>
</dbReference>
<dbReference type="GO" id="GO:0046872">
    <property type="term" value="F:metal ion binding"/>
    <property type="evidence" value="ECO:0007669"/>
    <property type="project" value="UniProtKB-UniRule"/>
</dbReference>
<keyword evidence="4 6" id="KW-0479">Metal-binding</keyword>
<comment type="catalytic activity">
    <reaction evidence="6 7">
        <text>Release of N-terminal amino acids, preferentially methionine, from peptides and arylamides.</text>
        <dbReference type="EC" id="3.4.11.18"/>
    </reaction>
</comment>
<dbReference type="GO" id="GO:0070006">
    <property type="term" value="F:metalloaminopeptidase activity"/>
    <property type="evidence" value="ECO:0007669"/>
    <property type="project" value="UniProtKB-UniRule"/>
</dbReference>
<keyword evidence="3 6" id="KW-0645">Protease</keyword>
<evidence type="ECO:0000256" key="3">
    <source>
        <dbReference type="ARBA" id="ARBA00022670"/>
    </source>
</evidence>
<evidence type="ECO:0000313" key="9">
    <source>
        <dbReference type="EMBL" id="SNZ11009.1"/>
    </source>
</evidence>
<feature type="binding site" evidence="6">
    <location>
        <position position="236"/>
    </location>
    <ligand>
        <name>a divalent metal cation</name>
        <dbReference type="ChEBI" id="CHEBI:60240"/>
        <label>2</label>
        <note>catalytic</note>
    </ligand>
</feature>